<organism evidence="2">
    <name type="scientific">Staphylothermus marinus</name>
    <dbReference type="NCBI Taxonomy" id="2280"/>
    <lineage>
        <taxon>Archaea</taxon>
        <taxon>Thermoproteota</taxon>
        <taxon>Thermoprotei</taxon>
        <taxon>Desulfurococcales</taxon>
        <taxon>Desulfurococcaceae</taxon>
        <taxon>Staphylothermus</taxon>
    </lineage>
</organism>
<protein>
    <recommendedName>
        <fullName evidence="3">MFS transporter</fullName>
    </recommendedName>
</protein>
<dbReference type="AlphaFoldDB" id="A0A7C4NPX1"/>
<feature type="transmembrane region" description="Helical" evidence="1">
    <location>
        <begin position="94"/>
        <end position="118"/>
    </location>
</feature>
<keyword evidence="1" id="KW-1133">Transmembrane helix</keyword>
<sequence>MWFALSILLIALLQVLDLVSIILAVNFLFFSPVEVGLVSALWTLSFIMGSRVYGRSSDKGLFKGTLSFSTIFILLYSALISICLKTESKTVFTIAYAIHAQAYASARVTIMTLILEYYDYYNWRNVNLRYSSGVYFVDGLTLFILSLFGFRRIVSNILVFTAILLITSILLLSTLPNLNLLIERNLFRLDRVLNKSLMNIKNVVFTIPIVDYKDRFFQSETVGLGSILSGIAGFIYSSEVFFTILPFIFIRTCGLSIDTVLLIYGFGKFVSSILVSIAFRTVSKAGLGIIILIRSLAFITIFLYPHNIFTVTLSLITIYVSGLTINAALYNLYNEATYGYGVYRYTIFCETISFIGSLTSGFLYRAFGLYLIPIAIMIKLMLLSRVMLSRQYGS</sequence>
<dbReference type="SUPFAM" id="SSF103473">
    <property type="entry name" value="MFS general substrate transporter"/>
    <property type="match status" value="1"/>
</dbReference>
<comment type="caution">
    <text evidence="2">The sequence shown here is derived from an EMBL/GenBank/DDBJ whole genome shotgun (WGS) entry which is preliminary data.</text>
</comment>
<feature type="transmembrane region" description="Helical" evidence="1">
    <location>
        <begin position="222"/>
        <end position="249"/>
    </location>
</feature>
<name>A0A7C4NPX1_STAMA</name>
<feature type="transmembrane region" description="Helical" evidence="1">
    <location>
        <begin position="130"/>
        <end position="151"/>
    </location>
</feature>
<feature type="transmembrane region" description="Helical" evidence="1">
    <location>
        <begin position="311"/>
        <end position="333"/>
    </location>
</feature>
<gene>
    <name evidence="2" type="ORF">ENU20_03935</name>
</gene>
<evidence type="ECO:0008006" key="3">
    <source>
        <dbReference type="Google" id="ProtNLM"/>
    </source>
</evidence>
<dbReference type="EMBL" id="DTBP01000025">
    <property type="protein sequence ID" value="HGQ74209.1"/>
    <property type="molecule type" value="Genomic_DNA"/>
</dbReference>
<feature type="transmembrane region" description="Helical" evidence="1">
    <location>
        <begin position="345"/>
        <end position="364"/>
    </location>
</feature>
<reference evidence="2" key="1">
    <citation type="journal article" date="2020" name="mSystems">
        <title>Genome- and Community-Level Interaction Insights into Carbon Utilization and Element Cycling Functions of Hydrothermarchaeota in Hydrothermal Sediment.</title>
        <authorList>
            <person name="Zhou Z."/>
            <person name="Liu Y."/>
            <person name="Xu W."/>
            <person name="Pan J."/>
            <person name="Luo Z.H."/>
            <person name="Li M."/>
        </authorList>
    </citation>
    <scope>NUCLEOTIDE SEQUENCE [LARGE SCALE GENOMIC DNA]</scope>
    <source>
        <strain evidence="2">SpSt-648</strain>
    </source>
</reference>
<feature type="transmembrane region" description="Helical" evidence="1">
    <location>
        <begin position="370"/>
        <end position="388"/>
    </location>
</feature>
<accession>A0A7C4NPX1</accession>
<keyword evidence="1" id="KW-0472">Membrane</keyword>
<feature type="transmembrane region" description="Helical" evidence="1">
    <location>
        <begin position="27"/>
        <end position="48"/>
    </location>
</feature>
<feature type="transmembrane region" description="Helical" evidence="1">
    <location>
        <begin position="286"/>
        <end position="305"/>
    </location>
</feature>
<feature type="transmembrane region" description="Helical" evidence="1">
    <location>
        <begin position="60"/>
        <end position="82"/>
    </location>
</feature>
<evidence type="ECO:0000313" key="2">
    <source>
        <dbReference type="EMBL" id="HGQ74209.1"/>
    </source>
</evidence>
<keyword evidence="1" id="KW-0812">Transmembrane</keyword>
<dbReference type="InterPro" id="IPR036259">
    <property type="entry name" value="MFS_trans_sf"/>
</dbReference>
<proteinExistence type="predicted"/>
<evidence type="ECO:0000256" key="1">
    <source>
        <dbReference type="SAM" id="Phobius"/>
    </source>
</evidence>
<feature type="transmembrane region" description="Helical" evidence="1">
    <location>
        <begin position="261"/>
        <end position="279"/>
    </location>
</feature>
<feature type="transmembrane region" description="Helical" evidence="1">
    <location>
        <begin position="157"/>
        <end position="182"/>
    </location>
</feature>